<evidence type="ECO:0000256" key="1">
    <source>
        <dbReference type="ARBA" id="ARBA00022723"/>
    </source>
</evidence>
<protein>
    <submittedName>
        <fullName evidence="4">Hydrolase, TatD family</fullName>
    </submittedName>
</protein>
<dbReference type="NCBIfam" id="TIGR00010">
    <property type="entry name" value="YchF/TatD family DNA exonuclease"/>
    <property type="match status" value="1"/>
</dbReference>
<feature type="binding site" evidence="3">
    <location>
        <position position="128"/>
    </location>
    <ligand>
        <name>a divalent metal cation</name>
        <dbReference type="ChEBI" id="CHEBI:60240"/>
        <label>2</label>
    </ligand>
</feature>
<dbReference type="PANTHER" id="PTHR46124:SF2">
    <property type="entry name" value="D-AMINOACYL-TRNA DEACYLASE"/>
    <property type="match status" value="1"/>
</dbReference>
<dbReference type="PANTHER" id="PTHR46124">
    <property type="entry name" value="D-AMINOACYL-TRNA DEACYLASE"/>
    <property type="match status" value="1"/>
</dbReference>
<dbReference type="SUPFAM" id="SSF51556">
    <property type="entry name" value="Metallo-dependent hydrolases"/>
    <property type="match status" value="1"/>
</dbReference>
<dbReference type="EMBL" id="CP002281">
    <property type="protein sequence ID" value="ADO82132.1"/>
    <property type="molecule type" value="Genomic_DNA"/>
</dbReference>
<feature type="binding site" evidence="3">
    <location>
        <position position="9"/>
    </location>
    <ligand>
        <name>a divalent metal cation</name>
        <dbReference type="ChEBI" id="CHEBI:60240"/>
        <label>1</label>
    </ligand>
</feature>
<evidence type="ECO:0000313" key="5">
    <source>
        <dbReference type="Proteomes" id="UP000006875"/>
    </source>
</evidence>
<dbReference type="OrthoDB" id="9810005at2"/>
<dbReference type="Gene3D" id="3.20.20.140">
    <property type="entry name" value="Metal-dependent hydrolases"/>
    <property type="match status" value="1"/>
</dbReference>
<dbReference type="InterPro" id="IPR032466">
    <property type="entry name" value="Metal_Hydrolase"/>
</dbReference>
<accession>E3HAY3</accession>
<dbReference type="KEGG" id="ipo:Ilyop_0343"/>
<dbReference type="AlphaFoldDB" id="E3HAY3"/>
<dbReference type="GO" id="GO:0005829">
    <property type="term" value="C:cytosol"/>
    <property type="evidence" value="ECO:0007669"/>
    <property type="project" value="TreeGrafter"/>
</dbReference>
<dbReference type="HOGENOM" id="CLU_031506_4_0_0"/>
<keyword evidence="5" id="KW-1185">Reference proteome</keyword>
<dbReference type="GO" id="GO:0016788">
    <property type="term" value="F:hydrolase activity, acting on ester bonds"/>
    <property type="evidence" value="ECO:0007669"/>
    <property type="project" value="InterPro"/>
</dbReference>
<evidence type="ECO:0000256" key="2">
    <source>
        <dbReference type="ARBA" id="ARBA00022801"/>
    </source>
</evidence>
<dbReference type="InterPro" id="IPR015991">
    <property type="entry name" value="TatD/YcfH-like"/>
</dbReference>
<evidence type="ECO:0000313" key="4">
    <source>
        <dbReference type="EMBL" id="ADO82132.1"/>
    </source>
</evidence>
<dbReference type="Pfam" id="PF01026">
    <property type="entry name" value="TatD_DNase"/>
    <property type="match status" value="1"/>
</dbReference>
<name>E3HAY3_ILYPC</name>
<reference evidence="4 5" key="1">
    <citation type="journal article" date="2010" name="Stand. Genomic Sci.">
        <title>Complete genome sequence of Ilyobacter polytropus type strain (CuHbu1).</title>
        <authorList>
            <person name="Sikorski J."/>
            <person name="Chertkov O."/>
            <person name="Lapidus A."/>
            <person name="Nolan M."/>
            <person name="Lucas S."/>
            <person name="Del Rio T.G."/>
            <person name="Tice H."/>
            <person name="Cheng J.F."/>
            <person name="Tapia R."/>
            <person name="Han C."/>
            <person name="Goodwin L."/>
            <person name="Pitluck S."/>
            <person name="Liolios K."/>
            <person name="Ivanova N."/>
            <person name="Mavromatis K."/>
            <person name="Mikhailova N."/>
            <person name="Pati A."/>
            <person name="Chen A."/>
            <person name="Palaniappan K."/>
            <person name="Land M."/>
            <person name="Hauser L."/>
            <person name="Chang Y.J."/>
            <person name="Jeffries C.D."/>
            <person name="Brambilla E."/>
            <person name="Yasawong M."/>
            <person name="Rohde M."/>
            <person name="Pukall R."/>
            <person name="Spring S."/>
            <person name="Goker M."/>
            <person name="Woyke T."/>
            <person name="Bristow J."/>
            <person name="Eisen J.A."/>
            <person name="Markowitz V."/>
            <person name="Hugenholtz P."/>
            <person name="Kyrpides N.C."/>
            <person name="Klenk H.P."/>
        </authorList>
    </citation>
    <scope>NUCLEOTIDE SEQUENCE [LARGE SCALE GENOMIC DNA]</scope>
    <source>
        <strain evidence="5">ATCC 51220 / DSM 2926 / LMG 16218 / CuHBu1</strain>
    </source>
</reference>
<feature type="binding site" evidence="3">
    <location>
        <position position="92"/>
    </location>
    <ligand>
        <name>a divalent metal cation</name>
        <dbReference type="ChEBI" id="CHEBI:60240"/>
        <label>1</label>
    </ligand>
</feature>
<dbReference type="InterPro" id="IPR001130">
    <property type="entry name" value="TatD-like"/>
</dbReference>
<dbReference type="PROSITE" id="PS01091">
    <property type="entry name" value="TATD_3"/>
    <property type="match status" value="1"/>
</dbReference>
<dbReference type="InterPro" id="IPR018228">
    <property type="entry name" value="DNase_TatD-rel_CS"/>
</dbReference>
<organism evidence="4 5">
    <name type="scientific">Ilyobacter polytropus (strain ATCC 51220 / DSM 2926 / LMG 16218 / CuHBu1)</name>
    <dbReference type="NCBI Taxonomy" id="572544"/>
    <lineage>
        <taxon>Bacteria</taxon>
        <taxon>Fusobacteriati</taxon>
        <taxon>Fusobacteriota</taxon>
        <taxon>Fusobacteriia</taxon>
        <taxon>Fusobacteriales</taxon>
        <taxon>Fusobacteriaceae</taxon>
        <taxon>Ilyobacter</taxon>
    </lineage>
</organism>
<keyword evidence="1 3" id="KW-0479">Metal-binding</keyword>
<feature type="binding site" evidence="3">
    <location>
        <position position="200"/>
    </location>
    <ligand>
        <name>a divalent metal cation</name>
        <dbReference type="ChEBI" id="CHEBI:60240"/>
        <label>1</label>
    </ligand>
</feature>
<dbReference type="GO" id="GO:0004536">
    <property type="term" value="F:DNA nuclease activity"/>
    <property type="evidence" value="ECO:0007669"/>
    <property type="project" value="InterPro"/>
</dbReference>
<keyword evidence="2 4" id="KW-0378">Hydrolase</keyword>
<feature type="binding site" evidence="3">
    <location>
        <position position="151"/>
    </location>
    <ligand>
        <name>a divalent metal cation</name>
        <dbReference type="ChEBI" id="CHEBI:60240"/>
        <label>2</label>
    </ligand>
</feature>
<proteinExistence type="predicted"/>
<dbReference type="Proteomes" id="UP000006875">
    <property type="component" value="Chromosome"/>
</dbReference>
<evidence type="ECO:0000256" key="3">
    <source>
        <dbReference type="PIRSR" id="PIRSR005902-1"/>
    </source>
</evidence>
<sequence length="254" mass="29215">MKLIDSHCHLDNEKFQGDRDEIIEKIGKELEFAVNIGYDLKSSEESIKLAEKHDFIYAVAGIHPTDISGYNQEMENALEKLARHPKVLAVGEIGLDYHWMTEPKEKQQEVFKRLIEVARRVEKPIVVHTRDAMHDTLEILKKYPDVTGILHCYPGSYESALEVMDNFYFGVGGVVTFKNAKKLVEAIKKIPLEKLLVETDSPYLTPEPYRGKRNEPSYVEYVARKIAEVKNVDYEEVVRVTNQNTKLAYKMIKG</sequence>
<dbReference type="RefSeq" id="WP_013386802.1">
    <property type="nucleotide sequence ID" value="NC_014632.1"/>
</dbReference>
<dbReference type="PROSITE" id="PS01137">
    <property type="entry name" value="TATD_1"/>
    <property type="match status" value="1"/>
</dbReference>
<feature type="binding site" evidence="3">
    <location>
        <position position="7"/>
    </location>
    <ligand>
        <name>a divalent metal cation</name>
        <dbReference type="ChEBI" id="CHEBI:60240"/>
        <label>1</label>
    </ligand>
</feature>
<dbReference type="CDD" id="cd01310">
    <property type="entry name" value="TatD_DNAse"/>
    <property type="match status" value="1"/>
</dbReference>
<dbReference type="FunFam" id="3.20.20.140:FF:000005">
    <property type="entry name" value="TatD family hydrolase"/>
    <property type="match status" value="1"/>
</dbReference>
<dbReference type="eggNOG" id="COG0084">
    <property type="taxonomic scope" value="Bacteria"/>
</dbReference>
<dbReference type="STRING" id="572544.Ilyop_0343"/>
<dbReference type="GO" id="GO:0046872">
    <property type="term" value="F:metal ion binding"/>
    <property type="evidence" value="ECO:0007669"/>
    <property type="project" value="UniProtKB-KW"/>
</dbReference>
<gene>
    <name evidence="4" type="ordered locus">Ilyop_0343</name>
</gene>
<dbReference type="PIRSF" id="PIRSF005902">
    <property type="entry name" value="DNase_TatD"/>
    <property type="match status" value="1"/>
</dbReference>